<evidence type="ECO:0000256" key="5">
    <source>
        <dbReference type="ARBA" id="ARBA00023295"/>
    </source>
</evidence>
<keyword evidence="6" id="KW-0732">Signal</keyword>
<evidence type="ECO:0000256" key="1">
    <source>
        <dbReference type="ARBA" id="ARBA00001231"/>
    </source>
</evidence>
<dbReference type="KEGG" id="cpb:Cphamn1_2440"/>
<evidence type="ECO:0000313" key="8">
    <source>
        <dbReference type="EMBL" id="ACE05335.1"/>
    </source>
</evidence>
<dbReference type="CAZy" id="GH3">
    <property type="family name" value="Glycoside Hydrolase Family 3"/>
</dbReference>
<feature type="domain" description="Glycoside hydrolase family 3 N-terminal" evidence="7">
    <location>
        <begin position="29"/>
        <end position="364"/>
    </location>
</feature>
<accession>B3EPU5</accession>
<evidence type="ECO:0000259" key="7">
    <source>
        <dbReference type="Pfam" id="PF00933"/>
    </source>
</evidence>
<sequence length="373" mass="40711">MKQTIVLVFSLLLLTVNACAADLPEEDELSRKIGQMIMVGFRGTSLQEAPGLMQDITKRHLGGVVLFDYDVPSKSTGRNITSREQLQKLTTGLQQTSAVPLFIAIDQEGGRVSRLKTTCGFPASVTAAGLGKLNNTDSTFQSSLATAKTLHNSGINVNFAPVVDLNSNPENPVIGSLERSFSADAAIVYKHARATVEAFHTQNIIAALKHFPGHGSSTTDTHKDFTDITGSWKKNELDPYRRLIENGYTDLVMTAHVYNANLDNRYPATLSKQIISGLLRDSLGFNGPVISDDMQMQALAAHYDLRTAITLALEAGVDILLFANNSVYDPDIAEKAVSIIRSLVEEGTLNPNRIDASYKRIMKLKTHYLKTST</sequence>
<evidence type="ECO:0000256" key="3">
    <source>
        <dbReference type="ARBA" id="ARBA00012663"/>
    </source>
</evidence>
<evidence type="ECO:0000256" key="4">
    <source>
        <dbReference type="ARBA" id="ARBA00022801"/>
    </source>
</evidence>
<dbReference type="InterPro" id="IPR050226">
    <property type="entry name" value="NagZ_Beta-hexosaminidase"/>
</dbReference>
<dbReference type="HOGENOM" id="CLU_008392_0_3_10"/>
<reference evidence="8" key="1">
    <citation type="submission" date="2008-06" db="EMBL/GenBank/DDBJ databases">
        <title>Complete sequence of Chlorobium phaeobacteroides BS1.</title>
        <authorList>
            <consortium name="US DOE Joint Genome Institute"/>
            <person name="Lucas S."/>
            <person name="Copeland A."/>
            <person name="Lapidus A."/>
            <person name="Glavina del Rio T."/>
            <person name="Dalin E."/>
            <person name="Tice H."/>
            <person name="Bruce D."/>
            <person name="Goodwin L."/>
            <person name="Pitluck S."/>
            <person name="Schmutz J."/>
            <person name="Larimer F."/>
            <person name="Land M."/>
            <person name="Hauser L."/>
            <person name="Kyrpides N."/>
            <person name="Ovchinnikova G."/>
            <person name="Li T."/>
            <person name="Liu Z."/>
            <person name="Zhao F."/>
            <person name="Overmann J."/>
            <person name="Bryant D.A."/>
            <person name="Richardson P."/>
        </authorList>
    </citation>
    <scope>NUCLEOTIDE SEQUENCE [LARGE SCALE GENOMIC DNA]</scope>
    <source>
        <strain evidence="8">BS1</strain>
    </source>
</reference>
<gene>
    <name evidence="8" type="ordered locus">Cphamn1_2440</name>
</gene>
<evidence type="ECO:0000256" key="6">
    <source>
        <dbReference type="SAM" id="SignalP"/>
    </source>
</evidence>
<dbReference type="PANTHER" id="PTHR30480">
    <property type="entry name" value="BETA-HEXOSAMINIDASE-RELATED"/>
    <property type="match status" value="1"/>
</dbReference>
<comment type="similarity">
    <text evidence="2">Belongs to the glycosyl hydrolase 3 family.</text>
</comment>
<name>B3EPU5_CHLPB</name>
<dbReference type="GO" id="GO:0009254">
    <property type="term" value="P:peptidoglycan turnover"/>
    <property type="evidence" value="ECO:0007669"/>
    <property type="project" value="TreeGrafter"/>
</dbReference>
<dbReference type="GO" id="GO:0004563">
    <property type="term" value="F:beta-N-acetylhexosaminidase activity"/>
    <property type="evidence" value="ECO:0007669"/>
    <property type="project" value="UniProtKB-EC"/>
</dbReference>
<dbReference type="EC" id="3.2.1.52" evidence="3"/>
<comment type="catalytic activity">
    <reaction evidence="1">
        <text>Hydrolysis of terminal non-reducing N-acetyl-D-hexosamine residues in N-acetyl-beta-D-hexosaminides.</text>
        <dbReference type="EC" id="3.2.1.52"/>
    </reaction>
</comment>
<dbReference type="SUPFAM" id="SSF51445">
    <property type="entry name" value="(Trans)glycosidases"/>
    <property type="match status" value="1"/>
</dbReference>
<dbReference type="Gene3D" id="3.20.20.300">
    <property type="entry name" value="Glycoside hydrolase, family 3, N-terminal domain"/>
    <property type="match status" value="1"/>
</dbReference>
<dbReference type="OrthoDB" id="9805821at2"/>
<keyword evidence="5 8" id="KW-0326">Glycosidase</keyword>
<feature type="chain" id="PRO_5002787930" description="beta-N-acetylhexosaminidase" evidence="6">
    <location>
        <begin position="21"/>
        <end position="373"/>
    </location>
</feature>
<organism evidence="8">
    <name type="scientific">Chlorobium phaeobacteroides (strain BS1)</name>
    <dbReference type="NCBI Taxonomy" id="331678"/>
    <lineage>
        <taxon>Bacteria</taxon>
        <taxon>Pseudomonadati</taxon>
        <taxon>Chlorobiota</taxon>
        <taxon>Chlorobiia</taxon>
        <taxon>Chlorobiales</taxon>
        <taxon>Chlorobiaceae</taxon>
        <taxon>Chlorobium/Pelodictyon group</taxon>
        <taxon>Chlorobium</taxon>
    </lineage>
</organism>
<dbReference type="Pfam" id="PF00933">
    <property type="entry name" value="Glyco_hydro_3"/>
    <property type="match status" value="1"/>
</dbReference>
<dbReference type="AlphaFoldDB" id="B3EPU5"/>
<proteinExistence type="inferred from homology"/>
<dbReference type="InterPro" id="IPR036962">
    <property type="entry name" value="Glyco_hydro_3_N_sf"/>
</dbReference>
<dbReference type="STRING" id="331678.Cphamn1_2440"/>
<keyword evidence="4 8" id="KW-0378">Hydrolase</keyword>
<protein>
    <recommendedName>
        <fullName evidence="3">beta-N-acetylhexosaminidase</fullName>
        <ecNumber evidence="3">3.2.1.52</ecNumber>
    </recommendedName>
</protein>
<evidence type="ECO:0000256" key="2">
    <source>
        <dbReference type="ARBA" id="ARBA00005336"/>
    </source>
</evidence>
<dbReference type="eggNOG" id="COG1472">
    <property type="taxonomic scope" value="Bacteria"/>
</dbReference>
<dbReference type="EMBL" id="CP001101">
    <property type="protein sequence ID" value="ACE05335.1"/>
    <property type="molecule type" value="Genomic_DNA"/>
</dbReference>
<dbReference type="InterPro" id="IPR017853">
    <property type="entry name" value="GH"/>
</dbReference>
<dbReference type="GO" id="GO:0005975">
    <property type="term" value="P:carbohydrate metabolic process"/>
    <property type="evidence" value="ECO:0007669"/>
    <property type="project" value="InterPro"/>
</dbReference>
<dbReference type="PANTHER" id="PTHR30480:SF13">
    <property type="entry name" value="BETA-HEXOSAMINIDASE"/>
    <property type="match status" value="1"/>
</dbReference>
<feature type="signal peptide" evidence="6">
    <location>
        <begin position="1"/>
        <end position="20"/>
    </location>
</feature>
<dbReference type="InterPro" id="IPR001764">
    <property type="entry name" value="Glyco_hydro_3_N"/>
</dbReference>